<dbReference type="InterPro" id="IPR036157">
    <property type="entry name" value="dUTPase-like_sf"/>
</dbReference>
<comment type="caution">
    <text evidence="8">The sequence shown here is derived from an EMBL/GenBank/DDBJ whole genome shotgun (WGS) entry which is preliminary data.</text>
</comment>
<evidence type="ECO:0000256" key="2">
    <source>
        <dbReference type="ARBA" id="ARBA00006581"/>
    </source>
</evidence>
<dbReference type="Gene3D" id="2.70.40.10">
    <property type="match status" value="1"/>
</dbReference>
<evidence type="ECO:0000256" key="1">
    <source>
        <dbReference type="ARBA" id="ARBA00005142"/>
    </source>
</evidence>
<evidence type="ECO:0000256" key="6">
    <source>
        <dbReference type="SAM" id="MobiDB-lite"/>
    </source>
</evidence>
<feature type="region of interest" description="Disordered" evidence="6">
    <location>
        <begin position="56"/>
        <end position="87"/>
    </location>
</feature>
<feature type="domain" description="dUTPase-like" evidence="7">
    <location>
        <begin position="103"/>
        <end position="178"/>
    </location>
</feature>
<dbReference type="GO" id="GO:0046081">
    <property type="term" value="P:dUTP catabolic process"/>
    <property type="evidence" value="ECO:0007669"/>
    <property type="project" value="UniProtKB-UniRule"/>
</dbReference>
<evidence type="ECO:0000256" key="5">
    <source>
        <dbReference type="RuleBase" id="RU367024"/>
    </source>
</evidence>
<dbReference type="InterPro" id="IPR029054">
    <property type="entry name" value="dUTPase-like"/>
</dbReference>
<evidence type="ECO:0000313" key="9">
    <source>
        <dbReference type="Proteomes" id="UP000734854"/>
    </source>
</evidence>
<dbReference type="Pfam" id="PF00692">
    <property type="entry name" value="dUTPase"/>
    <property type="match status" value="1"/>
</dbReference>
<feature type="compositionally biased region" description="Basic and acidic residues" evidence="6">
    <location>
        <begin position="70"/>
        <end position="79"/>
    </location>
</feature>
<reference evidence="8 9" key="1">
    <citation type="submission" date="2020-08" db="EMBL/GenBank/DDBJ databases">
        <title>Plant Genome Project.</title>
        <authorList>
            <person name="Zhang R.-G."/>
        </authorList>
    </citation>
    <scope>NUCLEOTIDE SEQUENCE [LARGE SCALE GENOMIC DNA]</scope>
    <source>
        <tissue evidence="8">Rhizome</tissue>
    </source>
</reference>
<comment type="cofactor">
    <cofactor evidence="5">
        <name>Mg(2+)</name>
        <dbReference type="ChEBI" id="CHEBI:18420"/>
    </cofactor>
</comment>
<evidence type="ECO:0000313" key="8">
    <source>
        <dbReference type="EMBL" id="KAG6489568.1"/>
    </source>
</evidence>
<organism evidence="8 9">
    <name type="scientific">Zingiber officinale</name>
    <name type="common">Ginger</name>
    <name type="synonym">Amomum zingiber</name>
    <dbReference type="NCBI Taxonomy" id="94328"/>
    <lineage>
        <taxon>Eukaryota</taxon>
        <taxon>Viridiplantae</taxon>
        <taxon>Streptophyta</taxon>
        <taxon>Embryophyta</taxon>
        <taxon>Tracheophyta</taxon>
        <taxon>Spermatophyta</taxon>
        <taxon>Magnoliopsida</taxon>
        <taxon>Liliopsida</taxon>
        <taxon>Zingiberales</taxon>
        <taxon>Zingiberaceae</taxon>
        <taxon>Zingiber</taxon>
    </lineage>
</organism>
<name>A0A8J5FKV0_ZINOF</name>
<dbReference type="InterPro" id="IPR008181">
    <property type="entry name" value="dUTPase"/>
</dbReference>
<comment type="similarity">
    <text evidence="2 5">Belongs to the dUTPase family.</text>
</comment>
<dbReference type="EC" id="3.6.1.23" evidence="5"/>
<dbReference type="InterPro" id="IPR033704">
    <property type="entry name" value="dUTPase_trimeric"/>
</dbReference>
<keyword evidence="4 5" id="KW-0546">Nucleotide metabolism</keyword>
<protein>
    <recommendedName>
        <fullName evidence="5">Deoxyuridine 5'-triphosphate nucleotidohydrolase</fullName>
        <shortName evidence="5">dUTPase</shortName>
        <ecNumber evidence="5">3.6.1.23</ecNumber>
    </recommendedName>
    <alternativeName>
        <fullName evidence="5">dUTP pyrophosphatase</fullName>
    </alternativeName>
</protein>
<dbReference type="AlphaFoldDB" id="A0A8J5FKV0"/>
<accession>A0A8J5FKV0</accession>
<dbReference type="UniPathway" id="UPA00610">
    <property type="reaction ID" value="UER00666"/>
</dbReference>
<keyword evidence="9" id="KW-1185">Reference proteome</keyword>
<keyword evidence="5" id="KW-0460">Magnesium</keyword>
<keyword evidence="5" id="KW-0479">Metal-binding</keyword>
<dbReference type="GO" id="GO:0004170">
    <property type="term" value="F:dUTP diphosphatase activity"/>
    <property type="evidence" value="ECO:0007669"/>
    <property type="project" value="UniProtKB-UniRule"/>
</dbReference>
<sequence length="297" mass="33427">MIETKPGVYVYYDGEADDYYEEQKSKYKTGRWDTLGQPSGKFDYYVNYDIPEIPPFPEFPPTGWDDEDGETKNSQKEESIAASERYSPTTEPHILINKITPNAVTPSRQSEGSAGLDISASHAAVIEPYGRDLIHTGLRIEIPYGYYGRLASRLSLAWKTGIEVGAGVIDSDYRGEVQETTAVLVQDDSFPSNFEQDHAVDTSTGADVPRSMDPTLNYRDLDDSYLDYIQYLSTLSGQQPPQWDTYPDSEDNWTNPFASEGGGRQEAFIQLNPQECDKFIELVAANVEMEYPCLRRS</sequence>
<evidence type="ECO:0000256" key="3">
    <source>
        <dbReference type="ARBA" id="ARBA00022801"/>
    </source>
</evidence>
<comment type="catalytic activity">
    <reaction evidence="5">
        <text>dUTP + H2O = dUMP + diphosphate + H(+)</text>
        <dbReference type="Rhea" id="RHEA:10248"/>
        <dbReference type="ChEBI" id="CHEBI:15377"/>
        <dbReference type="ChEBI" id="CHEBI:15378"/>
        <dbReference type="ChEBI" id="CHEBI:33019"/>
        <dbReference type="ChEBI" id="CHEBI:61555"/>
        <dbReference type="ChEBI" id="CHEBI:246422"/>
        <dbReference type="EC" id="3.6.1.23"/>
    </reaction>
</comment>
<comment type="function">
    <text evidence="5">Involved in nucleotide metabolism via production of dUMP, the immediate precursor of thymidine nucleotides, and decreases the intracellular concentration of dUTP so that uracil cannot be incorporated into DNA.</text>
</comment>
<evidence type="ECO:0000256" key="4">
    <source>
        <dbReference type="ARBA" id="ARBA00023080"/>
    </source>
</evidence>
<comment type="pathway">
    <text evidence="1 5">Pyrimidine metabolism; dUMP biosynthesis; dUMP from dCTP (dUTP route): step 2/2.</text>
</comment>
<dbReference type="Proteomes" id="UP000734854">
    <property type="component" value="Unassembled WGS sequence"/>
</dbReference>
<dbReference type="GO" id="GO:0000287">
    <property type="term" value="F:magnesium ion binding"/>
    <property type="evidence" value="ECO:0007669"/>
    <property type="project" value="UniProtKB-UniRule"/>
</dbReference>
<keyword evidence="3 5" id="KW-0378">Hydrolase</keyword>
<gene>
    <name evidence="8" type="ORF">ZIOFF_050843</name>
</gene>
<evidence type="ECO:0000259" key="7">
    <source>
        <dbReference type="Pfam" id="PF00692"/>
    </source>
</evidence>
<proteinExistence type="inferred from homology"/>
<dbReference type="EMBL" id="JACMSC010000014">
    <property type="protein sequence ID" value="KAG6489568.1"/>
    <property type="molecule type" value="Genomic_DNA"/>
</dbReference>
<dbReference type="PANTHER" id="PTHR11241">
    <property type="entry name" value="DEOXYURIDINE 5'-TRIPHOSPHATE NUCLEOTIDOHYDROLASE"/>
    <property type="match status" value="1"/>
</dbReference>
<dbReference type="PANTHER" id="PTHR11241:SF0">
    <property type="entry name" value="DEOXYURIDINE 5'-TRIPHOSPHATE NUCLEOTIDOHYDROLASE"/>
    <property type="match status" value="1"/>
</dbReference>
<dbReference type="SUPFAM" id="SSF51283">
    <property type="entry name" value="dUTPase-like"/>
    <property type="match status" value="1"/>
</dbReference>
<dbReference type="CDD" id="cd07557">
    <property type="entry name" value="trimeric_dUTPase"/>
    <property type="match status" value="1"/>
</dbReference>
<dbReference type="GO" id="GO:0006226">
    <property type="term" value="P:dUMP biosynthetic process"/>
    <property type="evidence" value="ECO:0007669"/>
    <property type="project" value="UniProtKB-UniRule"/>
</dbReference>